<evidence type="ECO:0000256" key="1">
    <source>
        <dbReference type="SAM" id="MobiDB-lite"/>
    </source>
</evidence>
<reference evidence="3 4" key="1">
    <citation type="journal article" date="2012" name="New Phytol.">
        <title>Insight into trade-off between wood decay and parasitism from the genome of a fungal forest pathogen.</title>
        <authorList>
            <person name="Olson A."/>
            <person name="Aerts A."/>
            <person name="Asiegbu F."/>
            <person name="Belbahri L."/>
            <person name="Bouzid O."/>
            <person name="Broberg A."/>
            <person name="Canback B."/>
            <person name="Coutinho P.M."/>
            <person name="Cullen D."/>
            <person name="Dalman K."/>
            <person name="Deflorio G."/>
            <person name="van Diepen L.T."/>
            <person name="Dunand C."/>
            <person name="Duplessis S."/>
            <person name="Durling M."/>
            <person name="Gonthier P."/>
            <person name="Grimwood J."/>
            <person name="Fossdal C.G."/>
            <person name="Hansson D."/>
            <person name="Henrissat B."/>
            <person name="Hietala A."/>
            <person name="Himmelstrand K."/>
            <person name="Hoffmeister D."/>
            <person name="Hogberg N."/>
            <person name="James T.Y."/>
            <person name="Karlsson M."/>
            <person name="Kohler A."/>
            <person name="Kues U."/>
            <person name="Lee Y.H."/>
            <person name="Lin Y.C."/>
            <person name="Lind M."/>
            <person name="Lindquist E."/>
            <person name="Lombard V."/>
            <person name="Lucas S."/>
            <person name="Lunden K."/>
            <person name="Morin E."/>
            <person name="Murat C."/>
            <person name="Park J."/>
            <person name="Raffaello T."/>
            <person name="Rouze P."/>
            <person name="Salamov A."/>
            <person name="Schmutz J."/>
            <person name="Solheim H."/>
            <person name="Stahlberg J."/>
            <person name="Velez H."/>
            <person name="de Vries R.P."/>
            <person name="Wiebenga A."/>
            <person name="Woodward S."/>
            <person name="Yakovlev I."/>
            <person name="Garbelotto M."/>
            <person name="Martin F."/>
            <person name="Grigoriev I.V."/>
            <person name="Stenlid J."/>
        </authorList>
    </citation>
    <scope>NUCLEOTIDE SEQUENCE [LARGE SCALE GENOMIC DNA]</scope>
    <source>
        <strain evidence="3 4">TC 32-1</strain>
    </source>
</reference>
<sequence length="441" mass="48911">MADEHELSFLIDWEPATIFGQSRHDGSCHIGTMPFMALALLNEEYWEGKMKRQYHHDLEGFLWILPFDSPASKMSTPDSWVASIGSGSERAQVQARWAAAAREHEPALVLCKHGWLGLAAAARGYERKRGGQRQQEDMSAAREHEHRQGGRRQQEDTGPHLRAQVGSASAARGYECGQGGRQQREDTSAGKVGSGIERGHICTRLGERRWRSATAARGYECGKGWVAAARGYKLTLVLYERGCRASRALILCEREQGIGSGSERVWARSQTSAASPRLVSPPPPTTTTSAHARLVRRAHASSYTMSACLLLYDECMPPLVSPPLPPTISARVLLYKYATASSQFLFIILDSSEMKATPSHEMGWILFCGILPSIHESWSPQSGSTGVEVSEDAYAKVSSKETYLDFWKRMKTLANLPRTKELIPNLWRFVPATLLGAWQLL</sequence>
<dbReference type="AlphaFoldDB" id="W4K0V9"/>
<dbReference type="OrthoDB" id="5584477at2759"/>
<dbReference type="EMBL" id="KI925461">
    <property type="protein sequence ID" value="ETW79339.1"/>
    <property type="molecule type" value="Genomic_DNA"/>
</dbReference>
<dbReference type="InParanoid" id="W4K0V9"/>
<dbReference type="GeneID" id="20666565"/>
<dbReference type="KEGG" id="hir:HETIRDRAFT_117850"/>
<feature type="domain" description="Fungal-type protein kinase" evidence="2">
    <location>
        <begin position="5"/>
        <end position="65"/>
    </location>
</feature>
<dbReference type="HOGENOM" id="CLU_621214_0_0_1"/>
<proteinExistence type="predicted"/>
<feature type="compositionally biased region" description="Basic and acidic residues" evidence="1">
    <location>
        <begin position="127"/>
        <end position="159"/>
    </location>
</feature>
<dbReference type="Proteomes" id="UP000030671">
    <property type="component" value="Unassembled WGS sequence"/>
</dbReference>
<protein>
    <recommendedName>
        <fullName evidence="2">Fungal-type protein kinase domain-containing protein</fullName>
    </recommendedName>
</protein>
<name>W4K0V9_HETIT</name>
<evidence type="ECO:0000313" key="4">
    <source>
        <dbReference type="Proteomes" id="UP000030671"/>
    </source>
</evidence>
<gene>
    <name evidence="3" type="ORF">HETIRDRAFT_117850</name>
</gene>
<dbReference type="InterPro" id="IPR040976">
    <property type="entry name" value="Pkinase_fungal"/>
</dbReference>
<dbReference type="RefSeq" id="XP_009549577.1">
    <property type="nucleotide sequence ID" value="XM_009551282.1"/>
</dbReference>
<keyword evidence="4" id="KW-1185">Reference proteome</keyword>
<evidence type="ECO:0000313" key="3">
    <source>
        <dbReference type="EMBL" id="ETW79339.1"/>
    </source>
</evidence>
<accession>W4K0V9</accession>
<feature type="region of interest" description="Disordered" evidence="1">
    <location>
        <begin position="127"/>
        <end position="193"/>
    </location>
</feature>
<organism evidence="3 4">
    <name type="scientific">Heterobasidion irregulare (strain TC 32-1)</name>
    <dbReference type="NCBI Taxonomy" id="747525"/>
    <lineage>
        <taxon>Eukaryota</taxon>
        <taxon>Fungi</taxon>
        <taxon>Dikarya</taxon>
        <taxon>Basidiomycota</taxon>
        <taxon>Agaricomycotina</taxon>
        <taxon>Agaricomycetes</taxon>
        <taxon>Russulales</taxon>
        <taxon>Bondarzewiaceae</taxon>
        <taxon>Heterobasidion</taxon>
        <taxon>Heterobasidion annosum species complex</taxon>
    </lineage>
</organism>
<evidence type="ECO:0000259" key="2">
    <source>
        <dbReference type="Pfam" id="PF17667"/>
    </source>
</evidence>
<dbReference type="Pfam" id="PF17667">
    <property type="entry name" value="Pkinase_fungal"/>
    <property type="match status" value="1"/>
</dbReference>